<organism evidence="3 4">
    <name type="scientific">Hyalella azteca</name>
    <name type="common">Amphipod</name>
    <dbReference type="NCBI Taxonomy" id="294128"/>
    <lineage>
        <taxon>Eukaryota</taxon>
        <taxon>Metazoa</taxon>
        <taxon>Ecdysozoa</taxon>
        <taxon>Arthropoda</taxon>
        <taxon>Crustacea</taxon>
        <taxon>Multicrustacea</taxon>
        <taxon>Malacostraca</taxon>
        <taxon>Eumalacostraca</taxon>
        <taxon>Peracarida</taxon>
        <taxon>Amphipoda</taxon>
        <taxon>Senticaudata</taxon>
        <taxon>Talitrida</taxon>
        <taxon>Talitroidea</taxon>
        <taxon>Hyalellidae</taxon>
        <taxon>Hyalella</taxon>
    </lineage>
</organism>
<dbReference type="InterPro" id="IPR035897">
    <property type="entry name" value="Toll_tir_struct_dom_sf"/>
</dbReference>
<sequence length="550" mass="61109">MSASIRVLGPLSHSSFSAALDGQKILLSADGLHRDWRGLAEYARLDVPSIGASSRISFTSHCLHLWGQAGGTLHNLTSALVAMDRHDVIHDTMHLIANDVERINREGFPALHPSLQQQESIHSFVDDNILTVHDQESLERGGGLMHYDALVLHADEDLPFVHTLLEKLEGEYGLRLCVKDRDLIGGLQFESSSVVRLITERCSRVVVIFSNKFLASPQNQYFLHFAHALSLDQRKRILIPCMLEPCERPAVIRFCHSLDYFRAHGYWDYWKKLRDSIVHKPARSIDAPMARITELPADDFPSRLHSSVPQPHVLALPPSADNQAASLEINGQPRTSDKNPATHDKPQKNAVRMLHQGLLKWRRRDRKPSSEDEVPYTTVSSPVTSKSAMEDLLDESLKHPNGLCKNNNGPIASSSTITDVSFISIDSHEESNEVEKFSTKHTHDDKGGDNIIVFDSPLNSATQTCLSNSARNLPDMSVSATNSSSNHPNVSTNSAHTSSSLQRLLPDVPSNYVPSQEISPVSTDIRKKKSKGNLVSKIFRNAKKRVKVSS</sequence>
<proteinExistence type="predicted"/>
<keyword evidence="3" id="KW-1185">Reference proteome</keyword>
<feature type="compositionally biased region" description="Polar residues" evidence="1">
    <location>
        <begin position="512"/>
        <end position="522"/>
    </location>
</feature>
<dbReference type="RefSeq" id="XP_018008339.1">
    <property type="nucleotide sequence ID" value="XM_018152850.2"/>
</dbReference>
<dbReference type="OMA" id="RRTILCE"/>
<feature type="domain" description="TIR" evidence="2">
    <location>
        <begin position="145"/>
        <end position="285"/>
    </location>
</feature>
<dbReference type="GO" id="GO:0050830">
    <property type="term" value="P:defense response to Gram-positive bacterium"/>
    <property type="evidence" value="ECO:0007669"/>
    <property type="project" value="TreeGrafter"/>
</dbReference>
<dbReference type="PROSITE" id="PS50104">
    <property type="entry name" value="TIR"/>
    <property type="match status" value="1"/>
</dbReference>
<feature type="compositionally biased region" description="Basic and acidic residues" evidence="1">
    <location>
        <begin position="335"/>
        <end position="347"/>
    </location>
</feature>
<dbReference type="InterPro" id="IPR011029">
    <property type="entry name" value="DEATH-like_dom_sf"/>
</dbReference>
<reference evidence="4" key="1">
    <citation type="submission" date="2025-08" db="UniProtKB">
        <authorList>
            <consortium name="RefSeq"/>
        </authorList>
    </citation>
    <scope>IDENTIFICATION</scope>
    <source>
        <tissue evidence="4">Whole organism</tissue>
    </source>
</reference>
<feature type="region of interest" description="Disordered" evidence="1">
    <location>
        <begin position="476"/>
        <end position="501"/>
    </location>
</feature>
<dbReference type="GO" id="GO:0005886">
    <property type="term" value="C:plasma membrane"/>
    <property type="evidence" value="ECO:0007669"/>
    <property type="project" value="TreeGrafter"/>
</dbReference>
<dbReference type="PANTHER" id="PTHR15079:SF3">
    <property type="entry name" value="MYELOID DIFFERENTIATION PRIMARY RESPONSE PROTEIN MYD88"/>
    <property type="match status" value="1"/>
</dbReference>
<dbReference type="GeneID" id="108666044"/>
<dbReference type="KEGG" id="hazt:108666044"/>
<evidence type="ECO:0000256" key="1">
    <source>
        <dbReference type="SAM" id="MobiDB-lite"/>
    </source>
</evidence>
<dbReference type="InterPro" id="IPR000157">
    <property type="entry name" value="TIR_dom"/>
</dbReference>
<dbReference type="Gene3D" id="1.10.533.10">
    <property type="entry name" value="Death Domain, Fas"/>
    <property type="match status" value="1"/>
</dbReference>
<dbReference type="OrthoDB" id="10037120at2759"/>
<feature type="region of interest" description="Disordered" evidence="1">
    <location>
        <begin position="330"/>
        <end position="386"/>
    </location>
</feature>
<dbReference type="SUPFAM" id="SSF47986">
    <property type="entry name" value="DEATH domain"/>
    <property type="match status" value="1"/>
</dbReference>
<dbReference type="Pfam" id="PF13676">
    <property type="entry name" value="TIR_2"/>
    <property type="match status" value="1"/>
</dbReference>
<evidence type="ECO:0000259" key="2">
    <source>
        <dbReference type="PROSITE" id="PS50104"/>
    </source>
</evidence>
<accession>A0A8B7N4Z0</accession>
<dbReference type="GO" id="GO:0034142">
    <property type="term" value="P:toll-like receptor 4 signaling pathway"/>
    <property type="evidence" value="ECO:0007669"/>
    <property type="project" value="TreeGrafter"/>
</dbReference>
<feature type="compositionally biased region" description="Polar residues" evidence="1">
    <location>
        <begin position="377"/>
        <end position="386"/>
    </location>
</feature>
<dbReference type="PANTHER" id="PTHR15079">
    <property type="entry name" value="MYD88"/>
    <property type="match status" value="1"/>
</dbReference>
<evidence type="ECO:0000313" key="3">
    <source>
        <dbReference type="Proteomes" id="UP000694843"/>
    </source>
</evidence>
<protein>
    <submittedName>
        <fullName evidence="4">Uncharacterized protein LOC108666044</fullName>
    </submittedName>
</protein>
<dbReference type="InterPro" id="IPR017281">
    <property type="entry name" value="Myelin_different_resp_MyD88"/>
</dbReference>
<feature type="region of interest" description="Disordered" evidence="1">
    <location>
        <begin position="511"/>
        <end position="530"/>
    </location>
</feature>
<dbReference type="AlphaFoldDB" id="A0A8B7N4Z0"/>
<dbReference type="GO" id="GO:0070976">
    <property type="term" value="F:TIR domain binding"/>
    <property type="evidence" value="ECO:0007669"/>
    <property type="project" value="InterPro"/>
</dbReference>
<dbReference type="Gene3D" id="3.40.50.10140">
    <property type="entry name" value="Toll/interleukin-1 receptor homology (TIR) domain"/>
    <property type="match status" value="1"/>
</dbReference>
<evidence type="ECO:0000313" key="4">
    <source>
        <dbReference type="RefSeq" id="XP_018008339.1"/>
    </source>
</evidence>
<dbReference type="GO" id="GO:0045087">
    <property type="term" value="P:innate immune response"/>
    <property type="evidence" value="ECO:0007669"/>
    <property type="project" value="TreeGrafter"/>
</dbReference>
<dbReference type="CTD" id="4615"/>
<feature type="compositionally biased region" description="Polar residues" evidence="1">
    <location>
        <begin position="478"/>
        <end position="501"/>
    </location>
</feature>
<gene>
    <name evidence="4" type="primary">LOC108666044</name>
</gene>
<dbReference type="GO" id="GO:0008063">
    <property type="term" value="P:Toll signaling pathway"/>
    <property type="evidence" value="ECO:0007669"/>
    <property type="project" value="TreeGrafter"/>
</dbReference>
<dbReference type="Proteomes" id="UP000694843">
    <property type="component" value="Unplaced"/>
</dbReference>
<dbReference type="GO" id="GO:0035325">
    <property type="term" value="F:Toll-like receptor binding"/>
    <property type="evidence" value="ECO:0007669"/>
    <property type="project" value="TreeGrafter"/>
</dbReference>
<dbReference type="SUPFAM" id="SSF52200">
    <property type="entry name" value="Toll/Interleukin receptor TIR domain"/>
    <property type="match status" value="1"/>
</dbReference>
<dbReference type="GO" id="GO:0002755">
    <property type="term" value="P:MyD88-dependent toll-like receptor signaling pathway"/>
    <property type="evidence" value="ECO:0007669"/>
    <property type="project" value="InterPro"/>
</dbReference>
<name>A0A8B7N4Z0_HYAAZ</name>
<dbReference type="GO" id="GO:0043123">
    <property type="term" value="P:positive regulation of canonical NF-kappaB signal transduction"/>
    <property type="evidence" value="ECO:0007669"/>
    <property type="project" value="InterPro"/>
</dbReference>